<feature type="compositionally biased region" description="Basic residues" evidence="8">
    <location>
        <begin position="255"/>
        <end position="266"/>
    </location>
</feature>
<gene>
    <name evidence="9" type="ORF">IWX90DRAFT_426086</name>
</gene>
<evidence type="ECO:0000256" key="5">
    <source>
        <dbReference type="ARBA" id="ARBA00023274"/>
    </source>
</evidence>
<evidence type="ECO:0000256" key="7">
    <source>
        <dbReference type="ARBA" id="ARBA00035399"/>
    </source>
</evidence>
<name>A0ABR1Y4K1_9PEZI</name>
<dbReference type="InterPro" id="IPR010729">
    <property type="entry name" value="Ribosomal_uL29_mit"/>
</dbReference>
<evidence type="ECO:0000256" key="8">
    <source>
        <dbReference type="SAM" id="MobiDB-lite"/>
    </source>
</evidence>
<sequence length="266" mass="30365">MNARALSRASLNARHVAHQPHSPSVTRFPGAVTPCPITQQRWRGDANKDRGVSALRSTGLRRRQRLSVKLKDLPAPRWKIPRASHEIDEEHGLWQFFSSEKQLLSKPEEDAAHGRSWTMAELRHKSWEDLHRLWWTCVKERNRLATEAYERKRIEAGYGEYEADERDKTVKDTMKAIRHTLIERWYAWENARQAALDDPEVNLSGQGEAYNPQVVEDGENDELAEEAFEETNPTTSSQSPAVKDTAVAENAKAAQSKKPKPSHQTA</sequence>
<reference evidence="9 10" key="1">
    <citation type="journal article" date="2022" name="G3 (Bethesda)">
        <title>Enemy or ally: a genomic approach to elucidate the lifestyle of Phyllosticta citrichinaensis.</title>
        <authorList>
            <person name="Buijs V.A."/>
            <person name="Groenewald J.Z."/>
            <person name="Haridas S."/>
            <person name="LaButti K.M."/>
            <person name="Lipzen A."/>
            <person name="Martin F.M."/>
            <person name="Barry K."/>
            <person name="Grigoriev I.V."/>
            <person name="Crous P.W."/>
            <person name="Seidl M.F."/>
        </authorList>
    </citation>
    <scope>NUCLEOTIDE SEQUENCE [LARGE SCALE GENOMIC DNA]</scope>
    <source>
        <strain evidence="9 10">CBS 129764</strain>
    </source>
</reference>
<organism evidence="9 10">
    <name type="scientific">Phyllosticta citrichinensis</name>
    <dbReference type="NCBI Taxonomy" id="1130410"/>
    <lineage>
        <taxon>Eukaryota</taxon>
        <taxon>Fungi</taxon>
        <taxon>Dikarya</taxon>
        <taxon>Ascomycota</taxon>
        <taxon>Pezizomycotina</taxon>
        <taxon>Dothideomycetes</taxon>
        <taxon>Dothideomycetes incertae sedis</taxon>
        <taxon>Botryosphaeriales</taxon>
        <taxon>Phyllostictaceae</taxon>
        <taxon>Phyllosticta</taxon>
    </lineage>
</organism>
<keyword evidence="5" id="KW-0687">Ribonucleoprotein</keyword>
<dbReference type="Gene3D" id="6.10.330.20">
    <property type="match status" value="1"/>
</dbReference>
<dbReference type="GO" id="GO:0005840">
    <property type="term" value="C:ribosome"/>
    <property type="evidence" value="ECO:0007669"/>
    <property type="project" value="UniProtKB-KW"/>
</dbReference>
<dbReference type="EMBL" id="JBBWUH010000002">
    <property type="protein sequence ID" value="KAK8176111.1"/>
    <property type="molecule type" value="Genomic_DNA"/>
</dbReference>
<keyword evidence="4" id="KW-0496">Mitochondrion</keyword>
<feature type="compositionally biased region" description="Low complexity" evidence="8">
    <location>
        <begin position="1"/>
        <end position="14"/>
    </location>
</feature>
<evidence type="ECO:0000313" key="9">
    <source>
        <dbReference type="EMBL" id="KAK8176111.1"/>
    </source>
</evidence>
<evidence type="ECO:0000256" key="2">
    <source>
        <dbReference type="ARBA" id="ARBA00009254"/>
    </source>
</evidence>
<dbReference type="PANTHER" id="PTHR21183:SF18">
    <property type="entry name" value="LARGE RIBOSOMAL SUBUNIT PROTEIN UL29M"/>
    <property type="match status" value="1"/>
</dbReference>
<evidence type="ECO:0000313" key="10">
    <source>
        <dbReference type="Proteomes" id="UP001456524"/>
    </source>
</evidence>
<protein>
    <recommendedName>
        <fullName evidence="6">Large ribosomal subunit protein uL29m</fullName>
    </recommendedName>
    <alternativeName>
        <fullName evidence="7">54S ribosomal protein L4, mitochondrial</fullName>
    </alternativeName>
</protein>
<feature type="compositionally biased region" description="Polar residues" evidence="8">
    <location>
        <begin position="231"/>
        <end position="240"/>
    </location>
</feature>
<feature type="compositionally biased region" description="Acidic residues" evidence="8">
    <location>
        <begin position="216"/>
        <end position="229"/>
    </location>
</feature>
<proteinExistence type="inferred from homology"/>
<feature type="region of interest" description="Disordered" evidence="8">
    <location>
        <begin position="215"/>
        <end position="266"/>
    </location>
</feature>
<comment type="similarity">
    <text evidence="2">Belongs to the universal ribosomal protein uL29 family.</text>
</comment>
<dbReference type="Proteomes" id="UP001456524">
    <property type="component" value="Unassembled WGS sequence"/>
</dbReference>
<dbReference type="PANTHER" id="PTHR21183">
    <property type="entry name" value="RIBOSOMAL PROTEIN L47, MITOCHONDRIAL-RELATED"/>
    <property type="match status" value="1"/>
</dbReference>
<accession>A0ABR1Y4K1</accession>
<evidence type="ECO:0000256" key="4">
    <source>
        <dbReference type="ARBA" id="ARBA00023128"/>
    </source>
</evidence>
<keyword evidence="10" id="KW-1185">Reference proteome</keyword>
<evidence type="ECO:0000256" key="3">
    <source>
        <dbReference type="ARBA" id="ARBA00022980"/>
    </source>
</evidence>
<evidence type="ECO:0000256" key="1">
    <source>
        <dbReference type="ARBA" id="ARBA00004173"/>
    </source>
</evidence>
<comment type="caution">
    <text evidence="9">The sequence shown here is derived from an EMBL/GenBank/DDBJ whole genome shotgun (WGS) entry which is preliminary data.</text>
</comment>
<evidence type="ECO:0000256" key="6">
    <source>
        <dbReference type="ARBA" id="ARBA00035289"/>
    </source>
</evidence>
<dbReference type="Pfam" id="PF06984">
    <property type="entry name" value="MRP-L47"/>
    <property type="match status" value="1"/>
</dbReference>
<feature type="region of interest" description="Disordered" evidence="8">
    <location>
        <begin position="1"/>
        <end position="31"/>
    </location>
</feature>
<dbReference type="InterPro" id="IPR038340">
    <property type="entry name" value="MRP-L47_sf"/>
</dbReference>
<comment type="subcellular location">
    <subcellularLocation>
        <location evidence="1">Mitochondrion</location>
    </subcellularLocation>
</comment>
<keyword evidence="3 9" id="KW-0689">Ribosomal protein</keyword>